<evidence type="ECO:0000313" key="3">
    <source>
        <dbReference type="EMBL" id="GFY91269.1"/>
    </source>
</evidence>
<evidence type="ECO:0000256" key="2">
    <source>
        <dbReference type="SAM" id="Phobius"/>
    </source>
</evidence>
<proteinExistence type="predicted"/>
<keyword evidence="2" id="KW-0812">Transmembrane</keyword>
<comment type="caution">
    <text evidence="3">The sequence shown here is derived from an EMBL/GenBank/DDBJ whole genome shotgun (WGS) entry which is preliminary data.</text>
</comment>
<name>A0A7J0EZ80_9ERIC</name>
<organism evidence="3 4">
    <name type="scientific">Actinidia rufa</name>
    <dbReference type="NCBI Taxonomy" id="165716"/>
    <lineage>
        <taxon>Eukaryota</taxon>
        <taxon>Viridiplantae</taxon>
        <taxon>Streptophyta</taxon>
        <taxon>Embryophyta</taxon>
        <taxon>Tracheophyta</taxon>
        <taxon>Spermatophyta</taxon>
        <taxon>Magnoliopsida</taxon>
        <taxon>eudicotyledons</taxon>
        <taxon>Gunneridae</taxon>
        <taxon>Pentapetalae</taxon>
        <taxon>asterids</taxon>
        <taxon>Ericales</taxon>
        <taxon>Actinidiaceae</taxon>
        <taxon>Actinidia</taxon>
    </lineage>
</organism>
<dbReference type="AlphaFoldDB" id="A0A7J0EZ80"/>
<accession>A0A7J0EZ80</accession>
<dbReference type="Proteomes" id="UP000585474">
    <property type="component" value="Unassembled WGS sequence"/>
</dbReference>
<feature type="region of interest" description="Disordered" evidence="1">
    <location>
        <begin position="476"/>
        <end position="496"/>
    </location>
</feature>
<keyword evidence="2" id="KW-0472">Membrane</keyword>
<keyword evidence="4" id="KW-1185">Reference proteome</keyword>
<dbReference type="EMBL" id="BJWL01000007">
    <property type="protein sequence ID" value="GFY91269.1"/>
    <property type="molecule type" value="Genomic_DNA"/>
</dbReference>
<gene>
    <name evidence="3" type="ORF">Acr_07g0014650</name>
</gene>
<protein>
    <submittedName>
        <fullName evidence="3">Uncharacterized protein</fullName>
    </submittedName>
</protein>
<keyword evidence="2" id="KW-1133">Transmembrane helix</keyword>
<sequence>MVLPVSPPKTDAKPTNVSSCEFRSLPTCSIFMALNSFEAYSNITPSELFKTIPAPAPTPKLFFAPSMNIFHAEGGSWVTSGPPGASWFSKCPIVEPSSLLCAETRQPCLDPQRGDFVLFLDQLHFFIAAFVETVARSALVKIRLPGSATATLNFLAGEWTKRTSGRSSSSFAIRSASSSSPQSNLDFCLSLAFSAQNISTFSCVSWGPPHGFGFFEVRLVLNSGEEIVYRFFEDRVGPLPCQRFKINRIFLPLFELSLTLGGRPRNFFSLPNVVLLDSRHEILKVGWRIERQVFLEPSGSPSQFRLALSASRRSTPDLVHSGDLLCLLVATVLLSVWLSTFTCVFTLFFIPTFPNGECRFSDPAFSSPRYDGFSWPHQPSINLNLARGSTPTVSVSRWLTQPCLYSVADSLPPTVIVSIWTWGLLEGTLPCKSPSVPCPPFGLSSVVAPRPIFQRSYYSELTKQRRLRGRDLCPSKASVECHPHRSPAQGTTELVL</sequence>
<reference evidence="3 4" key="1">
    <citation type="submission" date="2019-07" db="EMBL/GenBank/DDBJ databases">
        <title>De Novo Assembly of kiwifruit Actinidia rufa.</title>
        <authorList>
            <person name="Sugita-Konishi S."/>
            <person name="Sato K."/>
            <person name="Mori E."/>
            <person name="Abe Y."/>
            <person name="Kisaki G."/>
            <person name="Hamano K."/>
            <person name="Suezawa K."/>
            <person name="Otani M."/>
            <person name="Fukuda T."/>
            <person name="Manabe T."/>
            <person name="Gomi K."/>
            <person name="Tabuchi M."/>
            <person name="Akimitsu K."/>
            <person name="Kataoka I."/>
        </authorList>
    </citation>
    <scope>NUCLEOTIDE SEQUENCE [LARGE SCALE GENOMIC DNA]</scope>
    <source>
        <strain evidence="4">cv. Fuchu</strain>
    </source>
</reference>
<evidence type="ECO:0000256" key="1">
    <source>
        <dbReference type="SAM" id="MobiDB-lite"/>
    </source>
</evidence>
<evidence type="ECO:0000313" key="4">
    <source>
        <dbReference type="Proteomes" id="UP000585474"/>
    </source>
</evidence>
<feature type="transmembrane region" description="Helical" evidence="2">
    <location>
        <begin position="327"/>
        <end position="350"/>
    </location>
</feature>